<dbReference type="RefSeq" id="XP_007406632.1">
    <property type="nucleotide sequence ID" value="XM_007406570.1"/>
</dbReference>
<name>F4RB35_MELLP</name>
<dbReference type="InterPro" id="IPR040159">
    <property type="entry name" value="CLS_fam"/>
</dbReference>
<dbReference type="InParanoid" id="F4RB35"/>
<dbReference type="InterPro" id="IPR036358">
    <property type="entry name" value="BTD_sf"/>
</dbReference>
<evidence type="ECO:0000313" key="11">
    <source>
        <dbReference type="Proteomes" id="UP000001072"/>
    </source>
</evidence>
<organism evidence="11">
    <name type="scientific">Melampsora larici-populina (strain 98AG31 / pathotype 3-4-7)</name>
    <name type="common">Poplar leaf rust fungus</name>
    <dbReference type="NCBI Taxonomy" id="747676"/>
    <lineage>
        <taxon>Eukaryota</taxon>
        <taxon>Fungi</taxon>
        <taxon>Dikarya</taxon>
        <taxon>Basidiomycota</taxon>
        <taxon>Pucciniomycotina</taxon>
        <taxon>Pucciniomycetes</taxon>
        <taxon>Pucciniales</taxon>
        <taxon>Melampsoraceae</taxon>
        <taxon>Melampsora</taxon>
    </lineage>
</organism>
<dbReference type="FunCoup" id="F4RB35">
    <property type="interactions" value="161"/>
</dbReference>
<dbReference type="SUPFAM" id="SSF110217">
    <property type="entry name" value="DNA-binding protein LAG-1 (CSL)"/>
    <property type="match status" value="1"/>
</dbReference>
<dbReference type="SMART" id="SM01268">
    <property type="entry name" value="BTD"/>
    <property type="match status" value="1"/>
</dbReference>
<dbReference type="GeneID" id="18936891"/>
<dbReference type="InterPro" id="IPR015350">
    <property type="entry name" value="Beta-trefoil_DNA-bd_dom"/>
</dbReference>
<keyword evidence="4" id="KW-0238">DNA-binding</keyword>
<evidence type="ECO:0000256" key="5">
    <source>
        <dbReference type="ARBA" id="ARBA00023163"/>
    </source>
</evidence>
<evidence type="ECO:0000256" key="2">
    <source>
        <dbReference type="ARBA" id="ARBA00009704"/>
    </source>
</evidence>
<dbReference type="Gene3D" id="2.80.10.50">
    <property type="match status" value="1"/>
</dbReference>
<keyword evidence="3" id="KW-0805">Transcription regulation</keyword>
<dbReference type="FunFam" id="2.80.10.50:FF:000092">
    <property type="entry name" value="recombining binding protein suppressor of hairless"/>
    <property type="match status" value="1"/>
</dbReference>
<dbReference type="eggNOG" id="KOG3743">
    <property type="taxonomic scope" value="Eukaryota"/>
</dbReference>
<gene>
    <name evidence="10" type="ORF">MELLADRAFT_94461</name>
</gene>
<keyword evidence="5" id="KW-0804">Transcription</keyword>
<reference evidence="11" key="1">
    <citation type="journal article" date="2011" name="Proc. Natl. Acad. Sci. U.S.A.">
        <title>Obligate biotrophy features unraveled by the genomic analysis of rust fungi.</title>
        <authorList>
            <person name="Duplessis S."/>
            <person name="Cuomo C.A."/>
            <person name="Lin Y.-C."/>
            <person name="Aerts A."/>
            <person name="Tisserant E."/>
            <person name="Veneault-Fourrey C."/>
            <person name="Joly D.L."/>
            <person name="Hacquard S."/>
            <person name="Amselem J."/>
            <person name="Cantarel B.L."/>
            <person name="Chiu R."/>
            <person name="Coutinho P.M."/>
            <person name="Feau N."/>
            <person name="Field M."/>
            <person name="Frey P."/>
            <person name="Gelhaye E."/>
            <person name="Goldberg J."/>
            <person name="Grabherr M.G."/>
            <person name="Kodira C.D."/>
            <person name="Kohler A."/>
            <person name="Kuees U."/>
            <person name="Lindquist E.A."/>
            <person name="Lucas S.M."/>
            <person name="Mago R."/>
            <person name="Mauceli E."/>
            <person name="Morin E."/>
            <person name="Murat C."/>
            <person name="Pangilinan J.L."/>
            <person name="Park R."/>
            <person name="Pearson M."/>
            <person name="Quesneville H."/>
            <person name="Rouhier N."/>
            <person name="Sakthikumar S."/>
            <person name="Salamov A.A."/>
            <person name="Schmutz J."/>
            <person name="Selles B."/>
            <person name="Shapiro H."/>
            <person name="Tanguay P."/>
            <person name="Tuskan G.A."/>
            <person name="Henrissat B."/>
            <person name="Van de Peer Y."/>
            <person name="Rouze P."/>
            <person name="Ellis J.G."/>
            <person name="Dodds P.N."/>
            <person name="Schein J.E."/>
            <person name="Zhong S."/>
            <person name="Hamelin R.C."/>
            <person name="Grigoriev I.V."/>
            <person name="Szabo L.J."/>
            <person name="Martin F."/>
        </authorList>
    </citation>
    <scope>NUCLEOTIDE SEQUENCE [LARGE SCALE GENOMIC DNA]</scope>
    <source>
        <strain evidence="11">98AG31 / pathotype 3-4-7</strain>
    </source>
</reference>
<proteinExistence type="inferred from homology"/>
<accession>F4RB35</accession>
<dbReference type="HOGENOM" id="CLU_488397_0_0_1"/>
<dbReference type="Proteomes" id="UP000001072">
    <property type="component" value="Unassembled WGS sequence"/>
</dbReference>
<dbReference type="GO" id="GO:0001228">
    <property type="term" value="F:DNA-binding transcription activator activity, RNA polymerase II-specific"/>
    <property type="evidence" value="ECO:0007669"/>
    <property type="project" value="InterPro"/>
</dbReference>
<dbReference type="VEuPathDB" id="FungiDB:MELLADRAFT_94461"/>
<dbReference type="PANTHER" id="PTHR10665">
    <property type="entry name" value="RECOMBINING BINDING PROTEIN SUPPRESSOR OF HAIRLESS"/>
    <property type="match status" value="1"/>
</dbReference>
<evidence type="ECO:0000256" key="7">
    <source>
        <dbReference type="SAM" id="MobiDB-lite"/>
    </source>
</evidence>
<dbReference type="AlphaFoldDB" id="F4RB35"/>
<feature type="domain" description="Beta-trefoil DNA-binding" evidence="9">
    <location>
        <begin position="123"/>
        <end position="333"/>
    </location>
</feature>
<dbReference type="OrthoDB" id="5600360at2759"/>
<dbReference type="InterPro" id="IPR015351">
    <property type="entry name" value="RBP-J/Cbf11/Cbf12_DNA-bd"/>
</dbReference>
<dbReference type="GO" id="GO:0005634">
    <property type="term" value="C:nucleus"/>
    <property type="evidence" value="ECO:0007669"/>
    <property type="project" value="UniProtKB-SubCell"/>
</dbReference>
<keyword evidence="11" id="KW-1185">Reference proteome</keyword>
<dbReference type="SMART" id="SM01267">
    <property type="entry name" value="LAG1_DNAbind"/>
    <property type="match status" value="1"/>
</dbReference>
<evidence type="ECO:0000313" key="10">
    <source>
        <dbReference type="EMBL" id="EGG10331.1"/>
    </source>
</evidence>
<dbReference type="EMBL" id="GL883095">
    <property type="protein sequence ID" value="EGG10331.1"/>
    <property type="molecule type" value="Genomic_DNA"/>
</dbReference>
<comment type="subcellular location">
    <subcellularLocation>
        <location evidence="1">Nucleus</location>
    </subcellularLocation>
</comment>
<dbReference type="Pfam" id="PF09271">
    <property type="entry name" value="LAG1-DNAbind"/>
    <property type="match status" value="1"/>
</dbReference>
<dbReference type="SUPFAM" id="SSF49417">
    <property type="entry name" value="p53-like transcription factors"/>
    <property type="match status" value="1"/>
</dbReference>
<evidence type="ECO:0000259" key="9">
    <source>
        <dbReference type="SMART" id="SM01268"/>
    </source>
</evidence>
<dbReference type="GO" id="GO:0000978">
    <property type="term" value="F:RNA polymerase II cis-regulatory region sequence-specific DNA binding"/>
    <property type="evidence" value="ECO:0007669"/>
    <property type="project" value="InterPro"/>
</dbReference>
<evidence type="ECO:0000259" key="8">
    <source>
        <dbReference type="SMART" id="SM01267"/>
    </source>
</evidence>
<evidence type="ECO:0000256" key="4">
    <source>
        <dbReference type="ARBA" id="ARBA00023125"/>
    </source>
</evidence>
<dbReference type="Pfam" id="PF09270">
    <property type="entry name" value="BTD"/>
    <property type="match status" value="1"/>
</dbReference>
<dbReference type="KEGG" id="mlr:MELLADRAFT_94461"/>
<evidence type="ECO:0008006" key="12">
    <source>
        <dbReference type="Google" id="ProtNLM"/>
    </source>
</evidence>
<comment type="similarity">
    <text evidence="2">Belongs to the Su(H) family.</text>
</comment>
<evidence type="ECO:0000256" key="6">
    <source>
        <dbReference type="ARBA" id="ARBA00023242"/>
    </source>
</evidence>
<sequence length="558" mass="60442">MSTSTVRITGPYRQLPKYTRPILSMSILNEEGDRHLSQTAYLGEEESSVHFKSLHISGAAKKAKHVTLELSLHPPSNSPNHNIHGLGPDVNELALPFATFTSNECNIISKPSKKTAKARNTQSCIFNGSTICLFNRINSQTVRTKYLCVEQDQLAARASQWSAFTINVVRRAEDAGRDGSPPLATKTLLSSSIPGADRTVTYGSEVELIDFVTGVSSGPLVVRKVEKNKVQKDATGPISQMQKLAFCKVDRNDGSAIYVSALEPGRFPSPPELGSPFEMSGGNESNGMSYGQTCQPAPPPALHALQYQAPRATLPPEERGGMTLDEIDDSVAWTVIGVAHFSHTFFDLSQIYPQIPHEPITPLPVIISRPEIELEAMTLTMSLTGFFDAEARPMEIWMGPIGPLPVNVIGTTGITLASEHATTGGGVRLQMNDRSRQETILVVSLPAIEMMYWTLHGKEMKAGTMIVLDESNKMIGELIGKRADSVETAIPTLPLTVIRPDGMSSVMAYSICLVENESGHSSLQHHQLSGFGSDGSHTNGNAEDERSSVGPVCILKVI</sequence>
<dbReference type="STRING" id="747676.F4RB35"/>
<evidence type="ECO:0000256" key="3">
    <source>
        <dbReference type="ARBA" id="ARBA00023015"/>
    </source>
</evidence>
<protein>
    <recommendedName>
        <fullName evidence="12">Beta-trefoil DNA-binding domain-containing protein</fullName>
    </recommendedName>
</protein>
<feature type="domain" description="RBP-J/Cbf11/Cbf12 DNA binding" evidence="8">
    <location>
        <begin position="1"/>
        <end position="122"/>
    </location>
</feature>
<feature type="region of interest" description="Disordered" evidence="7">
    <location>
        <begin position="523"/>
        <end position="547"/>
    </location>
</feature>
<keyword evidence="6" id="KW-0539">Nucleus</keyword>
<evidence type="ECO:0000256" key="1">
    <source>
        <dbReference type="ARBA" id="ARBA00004123"/>
    </source>
</evidence>
<dbReference type="InterPro" id="IPR008967">
    <property type="entry name" value="p53-like_TF_DNA-bd_sf"/>
</dbReference>